<dbReference type="InterPro" id="IPR029441">
    <property type="entry name" value="Cass2"/>
</dbReference>
<dbReference type="Gene3D" id="3.20.80.10">
    <property type="entry name" value="Regulatory factor, effector binding domain"/>
    <property type="match status" value="1"/>
</dbReference>
<dbReference type="Proteomes" id="UP001249240">
    <property type="component" value="Unassembled WGS sequence"/>
</dbReference>
<accession>A0AAW8SS53</accession>
<protein>
    <submittedName>
        <fullName evidence="2">Effector binding domain-containing protein</fullName>
    </submittedName>
</protein>
<proteinExistence type="predicted"/>
<dbReference type="Pfam" id="PF14526">
    <property type="entry name" value="Cass2"/>
    <property type="match status" value="1"/>
</dbReference>
<sequence>MDYQVVTMEDFQLLGKGEMQLVGQVKADLFWQKCQKDGTLAKLTTYSTSDEKEWIGLADGESFDGEGYMYYIATPYHAETVPSGYTTLTLPSSLWIKFRSASLNVKNTADKDCWTWIFSDFFPASEYEPAGCQLEVYPKGAGSYPDSLSEIWISVKKSSD</sequence>
<reference evidence="2" key="1">
    <citation type="submission" date="2023-03" db="EMBL/GenBank/DDBJ databases">
        <authorList>
            <person name="Shen W."/>
            <person name="Cai J."/>
        </authorList>
    </citation>
    <scope>NUCLEOTIDE SEQUENCE</scope>
    <source>
        <strain evidence="2">B646-2</strain>
    </source>
</reference>
<name>A0AAW8SS53_9ENTE</name>
<feature type="domain" description="AraC effector-binding" evidence="1">
    <location>
        <begin position="1"/>
        <end position="156"/>
    </location>
</feature>
<dbReference type="InterPro" id="IPR010499">
    <property type="entry name" value="AraC_E-bd"/>
</dbReference>
<evidence type="ECO:0000313" key="2">
    <source>
        <dbReference type="EMBL" id="MDT2536941.1"/>
    </source>
</evidence>
<dbReference type="SMART" id="SM00871">
    <property type="entry name" value="AraC_E_bind"/>
    <property type="match status" value="1"/>
</dbReference>
<dbReference type="SUPFAM" id="SSF55136">
    <property type="entry name" value="Probable bacterial effector-binding domain"/>
    <property type="match status" value="1"/>
</dbReference>
<dbReference type="AlphaFoldDB" id="A0AAW8SS53"/>
<comment type="caution">
    <text evidence="2">The sequence shown here is derived from an EMBL/GenBank/DDBJ whole genome shotgun (WGS) entry which is preliminary data.</text>
</comment>
<gene>
    <name evidence="2" type="ORF">P7D78_02290</name>
</gene>
<dbReference type="InterPro" id="IPR011256">
    <property type="entry name" value="Reg_factor_effector_dom_sf"/>
</dbReference>
<dbReference type="EMBL" id="JARPXM010000001">
    <property type="protein sequence ID" value="MDT2536941.1"/>
    <property type="molecule type" value="Genomic_DNA"/>
</dbReference>
<evidence type="ECO:0000259" key="1">
    <source>
        <dbReference type="SMART" id="SM00871"/>
    </source>
</evidence>
<organism evidence="2 3">
    <name type="scientific">Enterococcus raffinosus</name>
    <dbReference type="NCBI Taxonomy" id="71452"/>
    <lineage>
        <taxon>Bacteria</taxon>
        <taxon>Bacillati</taxon>
        <taxon>Bacillota</taxon>
        <taxon>Bacilli</taxon>
        <taxon>Lactobacillales</taxon>
        <taxon>Enterococcaceae</taxon>
        <taxon>Enterococcus</taxon>
    </lineage>
</organism>
<evidence type="ECO:0000313" key="3">
    <source>
        <dbReference type="Proteomes" id="UP001249240"/>
    </source>
</evidence>
<dbReference type="RefSeq" id="WP_028021010.1">
    <property type="nucleotide sequence ID" value="NZ_CABLCA010000009.1"/>
</dbReference>